<evidence type="ECO:0000256" key="1">
    <source>
        <dbReference type="SAM" id="Phobius"/>
    </source>
</evidence>
<keyword evidence="1" id="KW-0812">Transmembrane</keyword>
<dbReference type="Proteomes" id="UP000186914">
    <property type="component" value="Unassembled WGS sequence"/>
</dbReference>
<dbReference type="RefSeq" id="WP_076431527.1">
    <property type="nucleotide sequence ID" value="NZ_FTNO01000004.1"/>
</dbReference>
<dbReference type="EMBL" id="FTNO01000004">
    <property type="protein sequence ID" value="SIR76004.1"/>
    <property type="molecule type" value="Genomic_DNA"/>
</dbReference>
<feature type="transmembrane region" description="Helical" evidence="1">
    <location>
        <begin position="50"/>
        <end position="68"/>
    </location>
</feature>
<keyword evidence="3" id="KW-1185">Reference proteome</keyword>
<evidence type="ECO:0000313" key="3">
    <source>
        <dbReference type="Proteomes" id="UP000186914"/>
    </source>
</evidence>
<organism evidence="2 3">
    <name type="scientific">Haladaptatus litoreus</name>
    <dbReference type="NCBI Taxonomy" id="553468"/>
    <lineage>
        <taxon>Archaea</taxon>
        <taxon>Methanobacteriati</taxon>
        <taxon>Methanobacteriota</taxon>
        <taxon>Stenosarchaea group</taxon>
        <taxon>Halobacteria</taxon>
        <taxon>Halobacteriales</taxon>
        <taxon>Haladaptataceae</taxon>
        <taxon>Haladaptatus</taxon>
    </lineage>
</organism>
<name>A0A1N7DJM5_9EURY</name>
<feature type="transmembrane region" description="Helical" evidence="1">
    <location>
        <begin position="20"/>
        <end position="38"/>
    </location>
</feature>
<gene>
    <name evidence="2" type="ORF">SAMN05421858_3674</name>
</gene>
<protein>
    <submittedName>
        <fullName evidence="2">Uncharacterized protein</fullName>
    </submittedName>
</protein>
<dbReference type="AlphaFoldDB" id="A0A1N7DJM5"/>
<reference evidence="3" key="1">
    <citation type="submission" date="2017-01" db="EMBL/GenBank/DDBJ databases">
        <authorList>
            <person name="Varghese N."/>
            <person name="Submissions S."/>
        </authorList>
    </citation>
    <scope>NUCLEOTIDE SEQUENCE [LARGE SCALE GENOMIC DNA]</scope>
    <source>
        <strain evidence="3">CGMCC 1.7737</strain>
    </source>
</reference>
<accession>A0A1N7DJM5</accession>
<evidence type="ECO:0000313" key="2">
    <source>
        <dbReference type="EMBL" id="SIR76004.1"/>
    </source>
</evidence>
<proteinExistence type="predicted"/>
<keyword evidence="1" id="KW-0472">Membrane</keyword>
<keyword evidence="1" id="KW-1133">Transmembrane helix</keyword>
<sequence>MLPDIPSIVLRLGYSGKNEPVVGGALVFLVAAIGVLYMSFVRDEMDAGPLMKIGGILLLGMALLAYFWPMRPWPH</sequence>